<feature type="transmembrane region" description="Helical" evidence="20">
    <location>
        <begin position="346"/>
        <end position="368"/>
    </location>
</feature>
<feature type="binding site" description="axial binding residue" evidence="19">
    <location>
        <position position="83"/>
    </location>
    <ligand>
        <name>heme b</name>
        <dbReference type="ChEBI" id="CHEBI:60344"/>
        <label>b562</label>
    </ligand>
    <ligandPart>
        <name>Fe</name>
        <dbReference type="ChEBI" id="CHEBI:18248"/>
    </ligandPart>
</feature>
<dbReference type="GO" id="GO:0005743">
    <property type="term" value="C:mitochondrial inner membrane"/>
    <property type="evidence" value="ECO:0007669"/>
    <property type="project" value="UniProtKB-SubCell"/>
</dbReference>
<evidence type="ECO:0000256" key="5">
    <source>
        <dbReference type="ARBA" id="ARBA00022448"/>
    </source>
</evidence>
<dbReference type="PIRSF" id="PIRSF038885">
    <property type="entry name" value="COB"/>
    <property type="match status" value="1"/>
</dbReference>
<evidence type="ECO:0000256" key="16">
    <source>
        <dbReference type="ARBA" id="ARBA00023136"/>
    </source>
</evidence>
<comment type="subunit">
    <text evidence="3">The cytochrome bc1 complex contains 11 subunits: 3 respiratory subunits (MT-CYB, CYC1 and UQCRFS1), 2 core proteins (UQCRC1 and UQCRC2) and 6 low-molecular weight proteins (UQCRH/QCR6, UQCRB/QCR7, UQCRQ/QCR8, UQCR10/QCR9, UQCR11/QCR10 and a cleavage product of UQCRFS1). This cytochrome bc1 complex then forms a dimer.</text>
</comment>
<dbReference type="GO" id="GO:0008121">
    <property type="term" value="F:quinol-cytochrome-c reductase activity"/>
    <property type="evidence" value="ECO:0007669"/>
    <property type="project" value="InterPro"/>
</dbReference>
<dbReference type="Pfam" id="PF00032">
    <property type="entry name" value="Cytochrom_B_C"/>
    <property type="match status" value="1"/>
</dbReference>
<evidence type="ECO:0000256" key="15">
    <source>
        <dbReference type="ARBA" id="ARBA00023128"/>
    </source>
</evidence>
<keyword evidence="12 20" id="KW-1133">Transmembrane helix</keyword>
<dbReference type="EMBL" id="KP410664">
    <property type="protein sequence ID" value="ALJ53385.1"/>
    <property type="molecule type" value="Genomic_DNA"/>
</dbReference>
<feature type="transmembrane region" description="Helical" evidence="20">
    <location>
        <begin position="115"/>
        <end position="133"/>
    </location>
</feature>
<evidence type="ECO:0000256" key="13">
    <source>
        <dbReference type="ARBA" id="ARBA00023004"/>
    </source>
</evidence>
<evidence type="ECO:0000256" key="19">
    <source>
        <dbReference type="PIRSR" id="PIRSR038885-2"/>
    </source>
</evidence>
<dbReference type="GO" id="GO:0045275">
    <property type="term" value="C:respiratory chain complex III"/>
    <property type="evidence" value="ECO:0007669"/>
    <property type="project" value="InterPro"/>
</dbReference>
<dbReference type="AlphaFoldDB" id="A0A0P0GCY7"/>
<keyword evidence="10" id="KW-0999">Mitochondrion inner membrane</keyword>
<feature type="transmembrane region" description="Helical" evidence="20">
    <location>
        <begin position="229"/>
        <end position="246"/>
    </location>
</feature>
<evidence type="ECO:0000256" key="20">
    <source>
        <dbReference type="RuleBase" id="RU362117"/>
    </source>
</evidence>
<evidence type="ECO:0000256" key="9">
    <source>
        <dbReference type="ARBA" id="ARBA00022723"/>
    </source>
</evidence>
<evidence type="ECO:0000256" key="4">
    <source>
        <dbReference type="ARBA" id="ARBA00013531"/>
    </source>
</evidence>
<dbReference type="GO" id="GO:0016491">
    <property type="term" value="F:oxidoreductase activity"/>
    <property type="evidence" value="ECO:0007669"/>
    <property type="project" value="UniProtKB-UniRule"/>
</dbReference>
<sequence length="379" mass="42744">MTNIRKNHPLMKIINHSFIDLPSPSNISSWWNFGSLLGLCLMIQIITGLFLAMHYTSDTTTAFSSVAHICRDVNYGWIIRYLHANGASMFFLCLFIHVGRGLYYGSFTLLDTWNIGVMLLLAVMATAFMGYVLPWGQMSFWGATVITNLLSAIPYIGMNLVEWIWGGFSVDKATLTRFFAFHFILPFIITALVMIHLIFLHETGSNNPSGISSDSDKIPFHPYYSFKDLLGAIFLLTTLSVLVLFSPDLLGDPDNYTPANPLITPPHIKPEWYFLFAYAILRSIPNKLGGVMALAMSILILALIPHFHTAKQRSMMFRPLSQCLFWVLVANLLTLTWIGGQPVENPFIIIGQTASILYFLTILVLMPLTSLFENKLLKW</sequence>
<accession>A0A0P0GCY7</accession>
<comment type="cofactor">
    <cofactor evidence="19">
        <name>heme</name>
        <dbReference type="ChEBI" id="CHEBI:30413"/>
    </cofactor>
    <text evidence="19">Binds 2 heme groups non-covalently.</text>
</comment>
<keyword evidence="8 20" id="KW-0812">Transmembrane</keyword>
<dbReference type="InterPro" id="IPR030689">
    <property type="entry name" value="Cytochrome_b"/>
</dbReference>
<evidence type="ECO:0000256" key="1">
    <source>
        <dbReference type="ARBA" id="ARBA00002566"/>
    </source>
</evidence>
<keyword evidence="7 20" id="KW-0679">Respiratory chain</keyword>
<reference evidence="23" key="1">
    <citation type="journal article" date="2015" name="Zool. J. Linn. Soc.">
        <title>Remarkable ancient divergences amongst neglected lorisiform primates.</title>
        <authorList>
            <person name="Pozzi L."/>
            <person name="Nekaris K.A.I."/>
            <person name="Perkin A."/>
            <person name="Bearder S.K."/>
            <person name="Pimley E.R."/>
            <person name="Schulze H."/>
            <person name="Streicher U."/>
            <person name="Nadler T."/>
            <person name="Kitchener A."/>
            <person name="Zischler H."/>
            <person name="Zinner D."/>
            <person name="Roos C."/>
        </authorList>
    </citation>
    <scope>NUCLEOTIDE SEQUENCE</scope>
</reference>
<dbReference type="PANTHER" id="PTHR19271">
    <property type="entry name" value="CYTOCHROME B"/>
    <property type="match status" value="1"/>
</dbReference>
<dbReference type="InterPro" id="IPR048259">
    <property type="entry name" value="Cytochrome_b_N_euk/bac"/>
</dbReference>
<evidence type="ECO:0000259" key="21">
    <source>
        <dbReference type="PROSITE" id="PS51002"/>
    </source>
</evidence>
<dbReference type="Pfam" id="PF00033">
    <property type="entry name" value="Cytochrome_B"/>
    <property type="match status" value="1"/>
</dbReference>
<keyword evidence="14" id="KW-0830">Ubiquinone</keyword>
<dbReference type="PROSITE" id="PS51003">
    <property type="entry name" value="CYTB_CTER"/>
    <property type="match status" value="1"/>
</dbReference>
<feature type="binding site" evidence="18">
    <location>
        <position position="201"/>
    </location>
    <ligand>
        <name>a ubiquinone</name>
        <dbReference type="ChEBI" id="CHEBI:16389"/>
    </ligand>
</feature>
<dbReference type="CDD" id="cd00290">
    <property type="entry name" value="cytochrome_b_C"/>
    <property type="match status" value="1"/>
</dbReference>
<dbReference type="InterPro" id="IPR027387">
    <property type="entry name" value="Cytb/b6-like_sf"/>
</dbReference>
<evidence type="ECO:0000256" key="17">
    <source>
        <dbReference type="ARBA" id="ARBA00061233"/>
    </source>
</evidence>
<dbReference type="Gene3D" id="1.20.810.10">
    <property type="entry name" value="Cytochrome Bc1 Complex, Chain C"/>
    <property type="match status" value="1"/>
</dbReference>
<keyword evidence="6 19" id="KW-0349">Heme</keyword>
<protein>
    <recommendedName>
        <fullName evidence="4 20">Cytochrome b</fullName>
    </recommendedName>
</protein>
<dbReference type="GO" id="GO:0006122">
    <property type="term" value="P:mitochondrial electron transport, ubiquinol to cytochrome c"/>
    <property type="evidence" value="ECO:0007669"/>
    <property type="project" value="TreeGrafter"/>
</dbReference>
<feature type="transmembrane region" description="Helical" evidence="20">
    <location>
        <begin position="30"/>
        <end position="52"/>
    </location>
</feature>
<evidence type="ECO:0000256" key="18">
    <source>
        <dbReference type="PIRSR" id="PIRSR038885-1"/>
    </source>
</evidence>
<feature type="transmembrane region" description="Helical" evidence="20">
    <location>
        <begin position="81"/>
        <end position="103"/>
    </location>
</feature>
<proteinExistence type="inferred from homology"/>
<dbReference type="InterPro" id="IPR016174">
    <property type="entry name" value="Di-haem_cyt_TM"/>
</dbReference>
<dbReference type="GO" id="GO:0046872">
    <property type="term" value="F:metal ion binding"/>
    <property type="evidence" value="ECO:0007669"/>
    <property type="project" value="UniProtKB-UniRule"/>
</dbReference>
<evidence type="ECO:0000256" key="14">
    <source>
        <dbReference type="ARBA" id="ARBA00023075"/>
    </source>
</evidence>
<dbReference type="SUPFAM" id="SSF81342">
    <property type="entry name" value="Transmembrane di-heme cytochromes"/>
    <property type="match status" value="1"/>
</dbReference>
<evidence type="ECO:0000256" key="7">
    <source>
        <dbReference type="ARBA" id="ARBA00022660"/>
    </source>
</evidence>
<evidence type="ECO:0000256" key="2">
    <source>
        <dbReference type="ARBA" id="ARBA00004448"/>
    </source>
</evidence>
<keyword evidence="5 20" id="KW-0813">Transport</keyword>
<dbReference type="InterPro" id="IPR036150">
    <property type="entry name" value="Cyt_b/b6_C_sf"/>
</dbReference>
<dbReference type="PROSITE" id="PS51002">
    <property type="entry name" value="CYTB_NTER"/>
    <property type="match status" value="1"/>
</dbReference>
<evidence type="ECO:0000256" key="11">
    <source>
        <dbReference type="ARBA" id="ARBA00022982"/>
    </source>
</evidence>
<dbReference type="CDD" id="cd00284">
    <property type="entry name" value="Cytochrome_b_N"/>
    <property type="match status" value="1"/>
</dbReference>
<comment type="cofactor">
    <cofactor evidence="20">
        <name>heme b</name>
        <dbReference type="ChEBI" id="CHEBI:60344"/>
    </cofactor>
    <text evidence="20">Binds 2 heme groups non-covalently.</text>
</comment>
<keyword evidence="16 20" id="KW-0472">Membrane</keyword>
<dbReference type="SUPFAM" id="SSF81648">
    <property type="entry name" value="a domain/subunit of cytochrome bc1 complex (Ubiquinol-cytochrome c reductase)"/>
    <property type="match status" value="1"/>
</dbReference>
<geneLocation type="mitochondrion" evidence="23"/>
<evidence type="ECO:0000256" key="12">
    <source>
        <dbReference type="ARBA" id="ARBA00022989"/>
    </source>
</evidence>
<organism evidence="23">
    <name type="scientific">Xanthonycticebus pygmaeus</name>
    <name type="common">Pygmy slow loris</name>
    <name type="synonym">Nycticebus pygmaeus</name>
    <dbReference type="NCBI Taxonomy" id="101278"/>
    <lineage>
        <taxon>Eukaryota</taxon>
        <taxon>Metazoa</taxon>
        <taxon>Chordata</taxon>
        <taxon>Craniata</taxon>
        <taxon>Vertebrata</taxon>
        <taxon>Euteleostomi</taxon>
        <taxon>Mammalia</taxon>
        <taxon>Eutheria</taxon>
        <taxon>Euarchontoglires</taxon>
        <taxon>Primates</taxon>
        <taxon>Strepsirrhini</taxon>
        <taxon>Lorisiformes</taxon>
        <taxon>Lorisidae</taxon>
        <taxon>Xanthonycticebus</taxon>
    </lineage>
</organism>
<dbReference type="PANTHER" id="PTHR19271:SF16">
    <property type="entry name" value="CYTOCHROME B"/>
    <property type="match status" value="1"/>
</dbReference>
<feature type="transmembrane region" description="Helical" evidence="20">
    <location>
        <begin position="319"/>
        <end position="340"/>
    </location>
</feature>
<gene>
    <name evidence="23" type="primary">cytb</name>
</gene>
<keyword evidence="13 19" id="KW-0408">Iron</keyword>
<keyword evidence="9 19" id="KW-0479">Metal-binding</keyword>
<comment type="subcellular location">
    <subcellularLocation>
        <location evidence="2">Mitochondrion inner membrane</location>
        <topology evidence="2">Multi-pass membrane protein</topology>
    </subcellularLocation>
</comment>
<name>A0A0P0GCY7_XANPY</name>
<dbReference type="FunFam" id="1.20.810.10:FF:000002">
    <property type="entry name" value="Cytochrome b"/>
    <property type="match status" value="1"/>
</dbReference>
<dbReference type="InterPro" id="IPR048260">
    <property type="entry name" value="Cytochrome_b_C_euk/bac"/>
</dbReference>
<feature type="transmembrane region" description="Helical" evidence="20">
    <location>
        <begin position="288"/>
        <end position="307"/>
    </location>
</feature>
<comment type="function">
    <text evidence="1 20">Component of the ubiquinol-cytochrome c reductase complex (complex III or cytochrome b-c1 complex) that is part of the mitochondrial respiratory chain. The b-c1 complex mediates electron transfer from ubiquinol to cytochrome c. Contributes to the generation of a proton gradient across the mitochondrial membrane that is then used for ATP synthesis.</text>
</comment>
<comment type="similarity">
    <text evidence="17 20">Belongs to the cytochrome b family.</text>
</comment>
<evidence type="ECO:0000259" key="22">
    <source>
        <dbReference type="PROSITE" id="PS51003"/>
    </source>
</evidence>
<evidence type="ECO:0000256" key="10">
    <source>
        <dbReference type="ARBA" id="ARBA00022792"/>
    </source>
</evidence>
<evidence type="ECO:0000313" key="23">
    <source>
        <dbReference type="EMBL" id="ALJ53385.1"/>
    </source>
</evidence>
<dbReference type="InterPro" id="IPR005798">
    <property type="entry name" value="Cyt_b/b6_C"/>
</dbReference>
<feature type="transmembrane region" description="Helical" evidence="20">
    <location>
        <begin position="140"/>
        <end position="158"/>
    </location>
</feature>
<keyword evidence="11 20" id="KW-0249">Electron transport</keyword>
<evidence type="ECO:0000256" key="6">
    <source>
        <dbReference type="ARBA" id="ARBA00022617"/>
    </source>
</evidence>
<feature type="binding site" description="axial binding residue" evidence="19">
    <location>
        <position position="196"/>
    </location>
    <ligand>
        <name>heme b</name>
        <dbReference type="ChEBI" id="CHEBI:60344"/>
        <label>b566</label>
    </ligand>
    <ligandPart>
        <name>Fe</name>
        <dbReference type="ChEBI" id="CHEBI:18248"/>
    </ligandPart>
</feature>
<evidence type="ECO:0000256" key="8">
    <source>
        <dbReference type="ARBA" id="ARBA00022692"/>
    </source>
</evidence>
<feature type="transmembrane region" description="Helical" evidence="20">
    <location>
        <begin position="178"/>
        <end position="200"/>
    </location>
</feature>
<feature type="binding site" description="axial binding residue" evidence="19">
    <location>
        <position position="182"/>
    </location>
    <ligand>
        <name>heme b</name>
        <dbReference type="ChEBI" id="CHEBI:60344"/>
        <label>b562</label>
    </ligand>
    <ligandPart>
        <name>Fe</name>
        <dbReference type="ChEBI" id="CHEBI:18248"/>
    </ligandPart>
</feature>
<feature type="domain" description="Cytochrome b/b6 N-terminal region profile" evidence="21">
    <location>
        <begin position="1"/>
        <end position="209"/>
    </location>
</feature>
<keyword evidence="15 20" id="KW-0496">Mitochondrion</keyword>
<dbReference type="InterPro" id="IPR005797">
    <property type="entry name" value="Cyt_b/b6_N"/>
</dbReference>
<feature type="domain" description="Cytochrome b/b6 C-terminal region profile" evidence="22">
    <location>
        <begin position="210"/>
        <end position="379"/>
    </location>
</feature>
<evidence type="ECO:0000256" key="3">
    <source>
        <dbReference type="ARBA" id="ARBA00011088"/>
    </source>
</evidence>
<feature type="binding site" description="axial binding residue" evidence="19">
    <location>
        <position position="97"/>
    </location>
    <ligand>
        <name>heme b</name>
        <dbReference type="ChEBI" id="CHEBI:60344"/>
        <label>b566</label>
    </ligand>
    <ligandPart>
        <name>Fe</name>
        <dbReference type="ChEBI" id="CHEBI:18248"/>
    </ligandPart>
</feature>